<sequence>MGGKMIHSTTCTSSTMFISIIDLSQRHLISRMMKSKLIVILLLLNYNISNAQRYLGMTSFQVKDATYNIEHIDKTESGNSHPGYLRIANSGNTLKNEKIEMPAKIRDHILTDIVTTESEQKKVKDIIIAKFASIIDKFKNETVIVRYYIGPSGDIRELEFLLREDTQFTPDELYALEETLKKDYKFKIENNGMEGVSFVPLHWAIRFRQD</sequence>
<reference evidence="1" key="1">
    <citation type="submission" date="2021-04" db="EMBL/GenBank/DDBJ databases">
        <authorList>
            <person name="Rodrigo-Torres L."/>
            <person name="Arahal R. D."/>
            <person name="Lucena T."/>
        </authorList>
    </citation>
    <scope>NUCLEOTIDE SEQUENCE</scope>
    <source>
        <strain evidence="1">CECT 9275</strain>
    </source>
</reference>
<comment type="caution">
    <text evidence="1">The sequence shown here is derived from an EMBL/GenBank/DDBJ whole genome shotgun (WGS) entry which is preliminary data.</text>
</comment>
<evidence type="ECO:0000313" key="2">
    <source>
        <dbReference type="Proteomes" id="UP000680038"/>
    </source>
</evidence>
<keyword evidence="2" id="KW-1185">Reference proteome</keyword>
<accession>A0A916NLJ4</accession>
<dbReference type="AlphaFoldDB" id="A0A916NLJ4"/>
<dbReference type="EMBL" id="CAJRAF010000002">
    <property type="protein sequence ID" value="CAG5001184.1"/>
    <property type="molecule type" value="Genomic_DNA"/>
</dbReference>
<proteinExistence type="predicted"/>
<protein>
    <submittedName>
        <fullName evidence="1">Uncharacterized protein</fullName>
    </submittedName>
</protein>
<organism evidence="1 2">
    <name type="scientific">Dyadobacter helix</name>
    <dbReference type="NCBI Taxonomy" id="2822344"/>
    <lineage>
        <taxon>Bacteria</taxon>
        <taxon>Pseudomonadati</taxon>
        <taxon>Bacteroidota</taxon>
        <taxon>Cytophagia</taxon>
        <taxon>Cytophagales</taxon>
        <taxon>Spirosomataceae</taxon>
        <taxon>Dyadobacter</taxon>
    </lineage>
</organism>
<gene>
    <name evidence="1" type="ORF">DYBT9275_02614</name>
</gene>
<dbReference type="Proteomes" id="UP000680038">
    <property type="component" value="Unassembled WGS sequence"/>
</dbReference>
<evidence type="ECO:0000313" key="1">
    <source>
        <dbReference type="EMBL" id="CAG5001184.1"/>
    </source>
</evidence>
<name>A0A916NLJ4_9BACT</name>